<dbReference type="EMBL" id="CP117411">
    <property type="protein sequence ID" value="WCT72108.1"/>
    <property type="molecule type" value="Genomic_DNA"/>
</dbReference>
<dbReference type="InterPro" id="IPR035093">
    <property type="entry name" value="RelE/ParE_toxin_dom_sf"/>
</dbReference>
<evidence type="ECO:0000256" key="1">
    <source>
        <dbReference type="ARBA" id="ARBA00006226"/>
    </source>
</evidence>
<evidence type="ECO:0000256" key="2">
    <source>
        <dbReference type="ARBA" id="ARBA00022649"/>
    </source>
</evidence>
<dbReference type="Proteomes" id="UP001220395">
    <property type="component" value="Chromosome"/>
</dbReference>
<protein>
    <submittedName>
        <fullName evidence="3">Type II toxin-antitoxin system RelE/ParE family toxin</fullName>
    </submittedName>
</protein>
<keyword evidence="2" id="KW-1277">Toxin-antitoxin system</keyword>
<proteinExistence type="inferred from homology"/>
<reference evidence="3 4" key="1">
    <citation type="submission" date="2023-02" db="EMBL/GenBank/DDBJ databases">
        <title>Genome sequence of Sphingomonas naphthae.</title>
        <authorList>
            <person name="Kim S."/>
            <person name="Heo J."/>
            <person name="Kwon S.-W."/>
        </authorList>
    </citation>
    <scope>NUCLEOTIDE SEQUENCE [LARGE SCALE GENOMIC DNA]</scope>
    <source>
        <strain evidence="3 4">KACC 18716</strain>
    </source>
</reference>
<dbReference type="Pfam" id="PF05016">
    <property type="entry name" value="ParE_toxin"/>
    <property type="match status" value="1"/>
</dbReference>
<dbReference type="InterPro" id="IPR051803">
    <property type="entry name" value="TA_system_RelE-like_toxin"/>
</dbReference>
<name>A0ABY7TFW5_9SPHN</name>
<sequence length="95" mass="10858">MRIVWTGPAEADLGVTDDYWAQYSEESADAMLLRIHSAAAFLTGMPHAGQRLEDTAARKWTVRGTNYVLLYRVIGERLDILRVHHAAEDWRTFPE</sequence>
<evidence type="ECO:0000313" key="4">
    <source>
        <dbReference type="Proteomes" id="UP001220395"/>
    </source>
</evidence>
<organism evidence="3 4">
    <name type="scientific">Sphingomonas naphthae</name>
    <dbReference type="NCBI Taxonomy" id="1813468"/>
    <lineage>
        <taxon>Bacteria</taxon>
        <taxon>Pseudomonadati</taxon>
        <taxon>Pseudomonadota</taxon>
        <taxon>Alphaproteobacteria</taxon>
        <taxon>Sphingomonadales</taxon>
        <taxon>Sphingomonadaceae</taxon>
        <taxon>Sphingomonas</taxon>
    </lineage>
</organism>
<dbReference type="InterPro" id="IPR007712">
    <property type="entry name" value="RelE/ParE_toxin"/>
</dbReference>
<accession>A0ABY7TFW5</accession>
<dbReference type="PANTHER" id="PTHR33755:SF6">
    <property type="entry name" value="PLASMID STABILIZATION SYSTEM PROTEIN"/>
    <property type="match status" value="1"/>
</dbReference>
<keyword evidence="4" id="KW-1185">Reference proteome</keyword>
<evidence type="ECO:0000313" key="3">
    <source>
        <dbReference type="EMBL" id="WCT72108.1"/>
    </source>
</evidence>
<dbReference type="Gene3D" id="3.30.2310.20">
    <property type="entry name" value="RelE-like"/>
    <property type="match status" value="1"/>
</dbReference>
<gene>
    <name evidence="3" type="ORF">PQ455_10665</name>
</gene>
<comment type="similarity">
    <text evidence="1">Belongs to the RelE toxin family.</text>
</comment>
<dbReference type="PANTHER" id="PTHR33755">
    <property type="entry name" value="TOXIN PARE1-RELATED"/>
    <property type="match status" value="1"/>
</dbReference>